<dbReference type="Proteomes" id="UP001056384">
    <property type="component" value="Chromosome 6"/>
</dbReference>
<dbReference type="Pfam" id="PF00171">
    <property type="entry name" value="Aldedh"/>
    <property type="match status" value="1"/>
</dbReference>
<dbReference type="AlphaFoldDB" id="A0A9Q9ELU3"/>
<dbReference type="EC" id="1.2.1.3" evidence="2"/>
<feature type="domain" description="Aldehyde dehydrogenase" evidence="4">
    <location>
        <begin position="26"/>
        <end position="163"/>
    </location>
</feature>
<dbReference type="OrthoDB" id="310895at2759"/>
<proteinExistence type="inferred from homology"/>
<evidence type="ECO:0000256" key="3">
    <source>
        <dbReference type="ARBA" id="ARBA00049194"/>
    </source>
</evidence>
<evidence type="ECO:0000256" key="1">
    <source>
        <dbReference type="ARBA" id="ARBA00009986"/>
    </source>
</evidence>
<accession>A0A9Q9ELU3</accession>
<sequence length="163" mass="17890">MSSTQIRLPNGTSYEQPIGLFINNEYVKGSGDEFEVVDPACDQSILSVRGASLEDVDLAVDAARVAFDDGPWSDFTPKERSKILFRLASILSRERQLLAAIDAYDLGKPYEAALAGDLDETVNVFEYYAGWADKIDGKQIETSADKLCYTTQEPLGVCAQIIP</sequence>
<dbReference type="SUPFAM" id="SSF53720">
    <property type="entry name" value="ALDH-like"/>
    <property type="match status" value="1"/>
</dbReference>
<dbReference type="InterPro" id="IPR016161">
    <property type="entry name" value="Ald_DH/histidinol_DH"/>
</dbReference>
<dbReference type="InterPro" id="IPR015590">
    <property type="entry name" value="Aldehyde_DH_dom"/>
</dbReference>
<dbReference type="GO" id="GO:0004029">
    <property type="term" value="F:aldehyde dehydrogenase (NAD+) activity"/>
    <property type="evidence" value="ECO:0007669"/>
    <property type="project" value="UniProtKB-EC"/>
</dbReference>
<protein>
    <recommendedName>
        <fullName evidence="2">aldehyde dehydrogenase (NAD(+))</fullName>
        <ecNumber evidence="2">1.2.1.3</ecNumber>
    </recommendedName>
</protein>
<evidence type="ECO:0000256" key="2">
    <source>
        <dbReference type="ARBA" id="ARBA00024226"/>
    </source>
</evidence>
<comment type="catalytic activity">
    <reaction evidence="3">
        <text>an aldehyde + NAD(+) + H2O = a carboxylate + NADH + 2 H(+)</text>
        <dbReference type="Rhea" id="RHEA:16185"/>
        <dbReference type="ChEBI" id="CHEBI:15377"/>
        <dbReference type="ChEBI" id="CHEBI:15378"/>
        <dbReference type="ChEBI" id="CHEBI:17478"/>
        <dbReference type="ChEBI" id="CHEBI:29067"/>
        <dbReference type="ChEBI" id="CHEBI:57540"/>
        <dbReference type="ChEBI" id="CHEBI:57945"/>
        <dbReference type="EC" id="1.2.1.3"/>
    </reaction>
</comment>
<dbReference type="PANTHER" id="PTHR11699">
    <property type="entry name" value="ALDEHYDE DEHYDROGENASE-RELATED"/>
    <property type="match status" value="1"/>
</dbReference>
<gene>
    <name evidence="5" type="ORF">Slin15195_G081160</name>
</gene>
<organism evidence="5 6">
    <name type="scientific">Septoria linicola</name>
    <dbReference type="NCBI Taxonomy" id="215465"/>
    <lineage>
        <taxon>Eukaryota</taxon>
        <taxon>Fungi</taxon>
        <taxon>Dikarya</taxon>
        <taxon>Ascomycota</taxon>
        <taxon>Pezizomycotina</taxon>
        <taxon>Dothideomycetes</taxon>
        <taxon>Dothideomycetidae</taxon>
        <taxon>Mycosphaerellales</taxon>
        <taxon>Mycosphaerellaceae</taxon>
        <taxon>Septoria</taxon>
    </lineage>
</organism>
<name>A0A9Q9ELU3_9PEZI</name>
<evidence type="ECO:0000259" key="4">
    <source>
        <dbReference type="Pfam" id="PF00171"/>
    </source>
</evidence>
<dbReference type="EMBL" id="CP099423">
    <property type="protein sequence ID" value="USW54797.1"/>
    <property type="molecule type" value="Genomic_DNA"/>
</dbReference>
<dbReference type="InterPro" id="IPR016162">
    <property type="entry name" value="Ald_DH_N"/>
</dbReference>
<evidence type="ECO:0000313" key="6">
    <source>
        <dbReference type="Proteomes" id="UP001056384"/>
    </source>
</evidence>
<dbReference type="Gene3D" id="3.40.605.10">
    <property type="entry name" value="Aldehyde Dehydrogenase, Chain A, domain 1"/>
    <property type="match status" value="1"/>
</dbReference>
<evidence type="ECO:0000313" key="5">
    <source>
        <dbReference type="EMBL" id="USW54797.1"/>
    </source>
</evidence>
<comment type="similarity">
    <text evidence="1">Belongs to the aldehyde dehydrogenase family.</text>
</comment>
<keyword evidence="6" id="KW-1185">Reference proteome</keyword>
<reference evidence="5" key="1">
    <citation type="submission" date="2022-06" db="EMBL/GenBank/DDBJ databases">
        <title>Complete genome sequences of two strains of the flax pathogen Septoria linicola.</title>
        <authorList>
            <person name="Lapalu N."/>
            <person name="Simon A."/>
            <person name="Demenou B."/>
            <person name="Paumier D."/>
            <person name="Guillot M.-P."/>
            <person name="Gout L."/>
            <person name="Valade R."/>
        </authorList>
    </citation>
    <scope>NUCLEOTIDE SEQUENCE</scope>
    <source>
        <strain evidence="5">SE15195</strain>
    </source>
</reference>